<feature type="domain" description="HTH asnC-type" evidence="4">
    <location>
        <begin position="9"/>
        <end position="70"/>
    </location>
</feature>
<evidence type="ECO:0000259" key="4">
    <source>
        <dbReference type="PROSITE" id="PS50956"/>
    </source>
</evidence>
<evidence type="ECO:0000313" key="5">
    <source>
        <dbReference type="EMBL" id="AOM77506.1"/>
    </source>
</evidence>
<evidence type="ECO:0000313" key="6">
    <source>
        <dbReference type="Proteomes" id="UP000094313"/>
    </source>
</evidence>
<dbReference type="SUPFAM" id="SSF46785">
    <property type="entry name" value="Winged helix' DNA-binding domain"/>
    <property type="match status" value="1"/>
</dbReference>
<keyword evidence="2" id="KW-0238">DNA-binding</keyword>
<dbReference type="GO" id="GO:0043565">
    <property type="term" value="F:sequence-specific DNA binding"/>
    <property type="evidence" value="ECO:0007669"/>
    <property type="project" value="InterPro"/>
</dbReference>
<dbReference type="InterPro" id="IPR036390">
    <property type="entry name" value="WH_DNA-bd_sf"/>
</dbReference>
<dbReference type="OrthoDB" id="9800326at2"/>
<dbReference type="InterPro" id="IPR011008">
    <property type="entry name" value="Dimeric_a/b-barrel"/>
</dbReference>
<dbReference type="PROSITE" id="PS50956">
    <property type="entry name" value="HTH_ASNC_2"/>
    <property type="match status" value="1"/>
</dbReference>
<dbReference type="Pfam" id="PF13412">
    <property type="entry name" value="HTH_24"/>
    <property type="match status" value="1"/>
</dbReference>
<dbReference type="AlphaFoldDB" id="A0A1D7QFN1"/>
<dbReference type="PANTHER" id="PTHR30154:SF34">
    <property type="entry name" value="TRANSCRIPTIONAL REGULATOR AZLB"/>
    <property type="match status" value="1"/>
</dbReference>
<dbReference type="InterPro" id="IPR019888">
    <property type="entry name" value="Tscrpt_reg_AsnC-like"/>
</dbReference>
<dbReference type="InterPro" id="IPR036388">
    <property type="entry name" value="WH-like_DNA-bd_sf"/>
</dbReference>
<dbReference type="GO" id="GO:0043200">
    <property type="term" value="P:response to amino acid"/>
    <property type="evidence" value="ECO:0007669"/>
    <property type="project" value="TreeGrafter"/>
</dbReference>
<name>A0A1D7QFN1_9SPHI</name>
<dbReference type="Gene3D" id="3.30.70.920">
    <property type="match status" value="1"/>
</dbReference>
<dbReference type="GO" id="GO:0005829">
    <property type="term" value="C:cytosol"/>
    <property type="evidence" value="ECO:0007669"/>
    <property type="project" value="TreeGrafter"/>
</dbReference>
<gene>
    <name evidence="5" type="ORF">BFS30_10205</name>
</gene>
<proteinExistence type="predicted"/>
<dbReference type="RefSeq" id="WP_069379196.1">
    <property type="nucleotide sequence ID" value="NZ_CP017141.1"/>
</dbReference>
<dbReference type="Proteomes" id="UP000094313">
    <property type="component" value="Chromosome"/>
</dbReference>
<dbReference type="KEGG" id="psty:BFS30_10205"/>
<dbReference type="InterPro" id="IPR000485">
    <property type="entry name" value="AsnC-type_HTH_dom"/>
</dbReference>
<accession>A0A1D7QFN1</accession>
<dbReference type="EMBL" id="CP017141">
    <property type="protein sequence ID" value="AOM77506.1"/>
    <property type="molecule type" value="Genomic_DNA"/>
</dbReference>
<evidence type="ECO:0000256" key="1">
    <source>
        <dbReference type="ARBA" id="ARBA00023015"/>
    </source>
</evidence>
<keyword evidence="6" id="KW-1185">Reference proteome</keyword>
<dbReference type="PANTHER" id="PTHR30154">
    <property type="entry name" value="LEUCINE-RESPONSIVE REGULATORY PROTEIN"/>
    <property type="match status" value="1"/>
</dbReference>
<keyword evidence="1" id="KW-0805">Transcription regulation</keyword>
<evidence type="ECO:0000256" key="2">
    <source>
        <dbReference type="ARBA" id="ARBA00023125"/>
    </source>
</evidence>
<dbReference type="SMART" id="SM00344">
    <property type="entry name" value="HTH_ASNC"/>
    <property type="match status" value="1"/>
</dbReference>
<evidence type="ECO:0000256" key="3">
    <source>
        <dbReference type="ARBA" id="ARBA00023163"/>
    </source>
</evidence>
<organism evidence="5 6">
    <name type="scientific">Pedobacter steynii</name>
    <dbReference type="NCBI Taxonomy" id="430522"/>
    <lineage>
        <taxon>Bacteria</taxon>
        <taxon>Pseudomonadati</taxon>
        <taxon>Bacteroidota</taxon>
        <taxon>Sphingobacteriia</taxon>
        <taxon>Sphingobacteriales</taxon>
        <taxon>Sphingobacteriaceae</taxon>
        <taxon>Pedobacter</taxon>
    </lineage>
</organism>
<dbReference type="SUPFAM" id="SSF54909">
    <property type="entry name" value="Dimeric alpha+beta barrel"/>
    <property type="match status" value="1"/>
</dbReference>
<sequence length="159" mass="17790">MIIENNISLDKIDLSILRLMQENSRISNVHMAKELEMAPSAVLERVKKLEQKNVITQYTARINPVAVDLKLLAFISMKASHSLGCTDTANELAKIEEVQEVHIIAGDDCYLVKVRTTDSASLMALMRNSFSKIPNILSIRTTIVLETVKEAQQLVIPDK</sequence>
<keyword evidence="3" id="KW-0804">Transcription</keyword>
<protein>
    <submittedName>
        <fullName evidence="5">AsnC family transcriptional regulator</fullName>
    </submittedName>
</protein>
<reference evidence="5 6" key="1">
    <citation type="submission" date="2016-08" db="EMBL/GenBank/DDBJ databases">
        <authorList>
            <person name="Seilhamer J.J."/>
        </authorList>
    </citation>
    <scope>NUCLEOTIDE SEQUENCE [LARGE SCALE GENOMIC DNA]</scope>
    <source>
        <strain evidence="5 6">DX4</strain>
    </source>
</reference>
<dbReference type="Gene3D" id="1.10.10.10">
    <property type="entry name" value="Winged helix-like DNA-binding domain superfamily/Winged helix DNA-binding domain"/>
    <property type="match status" value="1"/>
</dbReference>
<dbReference type="Pfam" id="PF01037">
    <property type="entry name" value="AsnC_trans_reg"/>
    <property type="match status" value="1"/>
</dbReference>
<dbReference type="InterPro" id="IPR019887">
    <property type="entry name" value="Tscrpt_reg_AsnC/Lrp_C"/>
</dbReference>
<dbReference type="PRINTS" id="PR00033">
    <property type="entry name" value="HTHASNC"/>
</dbReference>